<name>A0ABX8UUJ8_9BURK</name>
<feature type="compositionally biased region" description="Acidic residues" evidence="1">
    <location>
        <begin position="139"/>
        <end position="149"/>
    </location>
</feature>
<keyword evidence="2" id="KW-0238">DNA-binding</keyword>
<evidence type="ECO:0000256" key="1">
    <source>
        <dbReference type="SAM" id="MobiDB-lite"/>
    </source>
</evidence>
<organism evidence="2 3">
    <name type="scientific">Paraburkholderia edwinii</name>
    <dbReference type="NCBI Taxonomy" id="2861782"/>
    <lineage>
        <taxon>Bacteria</taxon>
        <taxon>Pseudomonadati</taxon>
        <taxon>Pseudomonadota</taxon>
        <taxon>Betaproteobacteria</taxon>
        <taxon>Burkholderiales</taxon>
        <taxon>Burkholderiaceae</taxon>
        <taxon>Paraburkholderia</taxon>
    </lineage>
</organism>
<evidence type="ECO:0000313" key="2">
    <source>
        <dbReference type="EMBL" id="QYD72688.1"/>
    </source>
</evidence>
<accession>A0ABX8UUJ8</accession>
<dbReference type="GO" id="GO:0003677">
    <property type="term" value="F:DNA binding"/>
    <property type="evidence" value="ECO:0007669"/>
    <property type="project" value="UniProtKB-KW"/>
</dbReference>
<keyword evidence="3" id="KW-1185">Reference proteome</keyword>
<feature type="compositionally biased region" description="Pro residues" evidence="1">
    <location>
        <begin position="150"/>
        <end position="160"/>
    </location>
</feature>
<sequence length="160" mass="17368">MTSNVKRIGAAAIVTGLVFAFSATAWGQSSEIPQPWIAYAQLAGRQFQAWLEADNDAADALHTYLEQRHKNAKGDTSLKSVVVRAWFGADGSVSRVAFDSLGDAKADADLRQLLTARPMTEPPPPDMRQPLRVQLQLEENPDADDDDSPDPPPMPGENTP</sequence>
<feature type="region of interest" description="Disordered" evidence="1">
    <location>
        <begin position="116"/>
        <end position="160"/>
    </location>
</feature>
<evidence type="ECO:0000313" key="3">
    <source>
        <dbReference type="Proteomes" id="UP000826462"/>
    </source>
</evidence>
<proteinExistence type="predicted"/>
<dbReference type="RefSeq" id="WP_219802110.1">
    <property type="nucleotide sequence ID" value="NZ_CP080096.1"/>
</dbReference>
<dbReference type="Proteomes" id="UP000826462">
    <property type="component" value="Chromosome 2"/>
</dbReference>
<dbReference type="EMBL" id="CP080096">
    <property type="protein sequence ID" value="QYD72688.1"/>
    <property type="molecule type" value="Genomic_DNA"/>
</dbReference>
<gene>
    <name evidence="2" type="ORF">KZJ38_23605</name>
</gene>
<reference evidence="2 3" key="1">
    <citation type="submission" date="2021-07" db="EMBL/GenBank/DDBJ databases">
        <title>Paraburkholderia edwinii protects Aspergillus sp. from phenazines by acting as a toxin sponge.</title>
        <authorList>
            <person name="Dahlstrom K.M."/>
            <person name="Newman D.K."/>
        </authorList>
    </citation>
    <scope>NUCLEOTIDE SEQUENCE [LARGE SCALE GENOMIC DNA]</scope>
    <source>
        <strain evidence="2 3">Pe01</strain>
    </source>
</reference>
<protein>
    <submittedName>
        <fullName evidence="2">YbaB/EbfC family DNA-binding protein</fullName>
    </submittedName>
</protein>